<dbReference type="Gene3D" id="3.30.70.270">
    <property type="match status" value="1"/>
</dbReference>
<feature type="domain" description="Reverse transcriptase" evidence="1">
    <location>
        <begin position="182"/>
        <end position="239"/>
    </location>
</feature>
<dbReference type="Proteomes" id="UP000288805">
    <property type="component" value="Unassembled WGS sequence"/>
</dbReference>
<gene>
    <name evidence="2" type="ORF">CK203_039934</name>
</gene>
<proteinExistence type="predicted"/>
<reference evidence="2 3" key="1">
    <citation type="journal article" date="2018" name="PLoS Genet.">
        <title>Population sequencing reveals clonal diversity and ancestral inbreeding in the grapevine cultivar Chardonnay.</title>
        <authorList>
            <person name="Roach M.J."/>
            <person name="Johnson D.L."/>
            <person name="Bohlmann J."/>
            <person name="van Vuuren H.J."/>
            <person name="Jones S.J."/>
            <person name="Pretorius I.S."/>
            <person name="Schmidt S.A."/>
            <person name="Borneman A.R."/>
        </authorList>
    </citation>
    <scope>NUCLEOTIDE SEQUENCE [LARGE SCALE GENOMIC DNA]</scope>
    <source>
        <strain evidence="3">cv. Chardonnay</strain>
        <tissue evidence="2">Leaf</tissue>
    </source>
</reference>
<dbReference type="InterPro" id="IPR053134">
    <property type="entry name" value="RNA-dir_DNA_polymerase"/>
</dbReference>
<protein>
    <recommendedName>
        <fullName evidence="1">Reverse transcriptase domain-containing protein</fullName>
    </recommendedName>
</protein>
<evidence type="ECO:0000259" key="1">
    <source>
        <dbReference type="Pfam" id="PF00078"/>
    </source>
</evidence>
<dbReference type="Gene3D" id="3.10.10.10">
    <property type="entry name" value="HIV Type 1 Reverse Transcriptase, subunit A, domain 1"/>
    <property type="match status" value="1"/>
</dbReference>
<dbReference type="SUPFAM" id="SSF56672">
    <property type="entry name" value="DNA/RNA polymerases"/>
    <property type="match status" value="1"/>
</dbReference>
<sequence length="240" mass="28237">MIHNLSNFRWLEPIKTDPAKRDLSKRCTYHKDHDHNTEQCRSLHYLVERLIRAEHLKQYVYATGGQRKTTQDLAIQSLACLTAPKVVINYIHEGPADERYSSKQKRQRLLCAAFIKSPILAPYSHKMNWSCLEVCFNETMTSLSGLTRICWESIYLWPLTSLMSYPHLIMSGKRFKVSIRIDEEKTTFVTPHRLYYYKVMSFGLKNVGTTYQRLMMKIFKPLIDRTMEVYIDDIVVKSET</sequence>
<dbReference type="InterPro" id="IPR043502">
    <property type="entry name" value="DNA/RNA_pol_sf"/>
</dbReference>
<evidence type="ECO:0000313" key="3">
    <source>
        <dbReference type="Proteomes" id="UP000288805"/>
    </source>
</evidence>
<dbReference type="PANTHER" id="PTHR24559:SF444">
    <property type="entry name" value="REVERSE TRANSCRIPTASE DOMAIN-CONTAINING PROTEIN"/>
    <property type="match status" value="1"/>
</dbReference>
<accession>A0A438I2Z3</accession>
<name>A0A438I2Z3_VITVI</name>
<dbReference type="EMBL" id="QGNW01000149">
    <property type="protein sequence ID" value="RVW91079.1"/>
    <property type="molecule type" value="Genomic_DNA"/>
</dbReference>
<evidence type="ECO:0000313" key="2">
    <source>
        <dbReference type="EMBL" id="RVW91079.1"/>
    </source>
</evidence>
<dbReference type="Pfam" id="PF00078">
    <property type="entry name" value="RVT_1"/>
    <property type="match status" value="1"/>
</dbReference>
<dbReference type="InterPro" id="IPR000477">
    <property type="entry name" value="RT_dom"/>
</dbReference>
<comment type="caution">
    <text evidence="2">The sequence shown here is derived from an EMBL/GenBank/DDBJ whole genome shotgun (WGS) entry which is preliminary data.</text>
</comment>
<organism evidence="2 3">
    <name type="scientific">Vitis vinifera</name>
    <name type="common">Grape</name>
    <dbReference type="NCBI Taxonomy" id="29760"/>
    <lineage>
        <taxon>Eukaryota</taxon>
        <taxon>Viridiplantae</taxon>
        <taxon>Streptophyta</taxon>
        <taxon>Embryophyta</taxon>
        <taxon>Tracheophyta</taxon>
        <taxon>Spermatophyta</taxon>
        <taxon>Magnoliopsida</taxon>
        <taxon>eudicotyledons</taxon>
        <taxon>Gunneridae</taxon>
        <taxon>Pentapetalae</taxon>
        <taxon>rosids</taxon>
        <taxon>Vitales</taxon>
        <taxon>Vitaceae</taxon>
        <taxon>Viteae</taxon>
        <taxon>Vitis</taxon>
    </lineage>
</organism>
<dbReference type="AlphaFoldDB" id="A0A438I2Z3"/>
<dbReference type="PANTHER" id="PTHR24559">
    <property type="entry name" value="TRANSPOSON TY3-I GAG-POL POLYPROTEIN"/>
    <property type="match status" value="1"/>
</dbReference>
<dbReference type="InterPro" id="IPR043128">
    <property type="entry name" value="Rev_trsase/Diguanyl_cyclase"/>
</dbReference>